<evidence type="ECO:0000313" key="2">
    <source>
        <dbReference type="EMBL" id="RST58030.1"/>
    </source>
</evidence>
<dbReference type="Pfam" id="PF13217">
    <property type="entry name" value="DUF4025"/>
    <property type="match status" value="1"/>
</dbReference>
<dbReference type="OrthoDB" id="2476089at2"/>
<dbReference type="Proteomes" id="UP000287296">
    <property type="component" value="Unassembled WGS sequence"/>
</dbReference>
<keyword evidence="4" id="KW-1185">Reference proteome</keyword>
<dbReference type="Proteomes" id="UP000680670">
    <property type="component" value="Unassembled WGS sequence"/>
</dbReference>
<dbReference type="EMBL" id="QYTW02000025">
    <property type="protein sequence ID" value="RST58030.1"/>
    <property type="molecule type" value="Genomic_DNA"/>
</dbReference>
<proteinExistence type="predicted"/>
<dbReference type="EMBL" id="BORJ01000013">
    <property type="protein sequence ID" value="GIN98220.1"/>
    <property type="molecule type" value="Genomic_DNA"/>
</dbReference>
<comment type="caution">
    <text evidence="2">The sequence shown here is derived from an EMBL/GenBank/DDBJ whole genome shotgun (WGS) entry which is preliminary data.</text>
</comment>
<accession>A0A429X3V0</accession>
<reference evidence="2 3" key="1">
    <citation type="submission" date="2018-12" db="EMBL/GenBank/DDBJ databases">
        <authorList>
            <person name="Sun L."/>
            <person name="Chen Z."/>
        </authorList>
    </citation>
    <scope>NUCLEOTIDE SEQUENCE [LARGE SCALE GENOMIC DNA]</scope>
    <source>
        <strain evidence="2 3">LMG 29736</strain>
    </source>
</reference>
<dbReference type="AlphaFoldDB" id="A0A429X3V0"/>
<gene>
    <name evidence="2" type="ORF">D5F11_019805</name>
    <name evidence="1" type="ORF">J6TS1_40900</name>
</gene>
<evidence type="ECO:0000313" key="4">
    <source>
        <dbReference type="Proteomes" id="UP000680670"/>
    </source>
</evidence>
<evidence type="ECO:0000313" key="1">
    <source>
        <dbReference type="EMBL" id="GIN98220.1"/>
    </source>
</evidence>
<evidence type="ECO:0000313" key="3">
    <source>
        <dbReference type="Proteomes" id="UP000287296"/>
    </source>
</evidence>
<sequence>MDKDLHKKSLKLAGRKYKLEDPHEKDSISKALAITHEQVSDAYTEGQIDPVIEEADGKDM</sequence>
<reference evidence="1 4" key="2">
    <citation type="submission" date="2021-03" db="EMBL/GenBank/DDBJ databases">
        <title>Antimicrobial resistance genes in bacteria isolated from Japanese honey, and their potential for conferring macrolide and lincosamide resistance in the American foulbrood pathogen Paenibacillus larvae.</title>
        <authorList>
            <person name="Okamoto M."/>
            <person name="Kumagai M."/>
            <person name="Kanamori H."/>
            <person name="Takamatsu D."/>
        </authorList>
    </citation>
    <scope>NUCLEOTIDE SEQUENCE [LARGE SCALE GENOMIC DNA]</scope>
    <source>
        <strain evidence="1 4">J6TS1</strain>
    </source>
</reference>
<protein>
    <submittedName>
        <fullName evidence="2">DUF4025 domain-containing protein</fullName>
    </submittedName>
</protein>
<name>A0A429X3V0_SIMTE</name>
<dbReference type="RefSeq" id="WP_120117731.1">
    <property type="nucleotide sequence ID" value="NZ_BORI01000011.1"/>
</dbReference>
<dbReference type="InterPro" id="IPR025100">
    <property type="entry name" value="DUF4025"/>
</dbReference>
<organism evidence="2 3">
    <name type="scientific">Siminovitchia terrae</name>
    <name type="common">Bacillus terrae</name>
    <dbReference type="NCBI Taxonomy" id="1914933"/>
    <lineage>
        <taxon>Bacteria</taxon>
        <taxon>Bacillati</taxon>
        <taxon>Bacillota</taxon>
        <taxon>Bacilli</taxon>
        <taxon>Bacillales</taxon>
        <taxon>Bacillaceae</taxon>
        <taxon>Siminovitchia</taxon>
    </lineage>
</organism>